<sequence>MKNDERTEIRAGRTEPAKFAKVPIWLVLNPDVTPQAKALYGALHAHVNVKRGDGAVWPALTTIAQMLGYRHRQSLTRYVKELDAVGAIDVEEVPGRSSIYVVHETPVDGYAGPQTLTDFYAARNAATEDALPDPVTVTDPRYRGRNPQVSTTRNSQVSTGRNSQVARIRRTESDEGNHTRTSSEGDSIEGTPVRAHASRSPQGRSQLKGPREDPALPGHLVGLTRKALTRQLTKIWTAVIRENGADWESSTPGGFDVDGAVRHRDRHPAGGRIKATIDQFDDFQLRETQVLAQLLTAVREDAVKWARQCHEGWQNAA</sequence>
<organism evidence="2 3">
    <name type="scientific">Amycolatopsis eburnea</name>
    <dbReference type="NCBI Taxonomy" id="2267691"/>
    <lineage>
        <taxon>Bacteria</taxon>
        <taxon>Bacillati</taxon>
        <taxon>Actinomycetota</taxon>
        <taxon>Actinomycetes</taxon>
        <taxon>Pseudonocardiales</taxon>
        <taxon>Pseudonocardiaceae</taxon>
        <taxon>Amycolatopsis</taxon>
    </lineage>
</organism>
<evidence type="ECO:0008006" key="4">
    <source>
        <dbReference type="Google" id="ProtNLM"/>
    </source>
</evidence>
<name>A0A427TJD3_9PSEU</name>
<feature type="compositionally biased region" description="Polar residues" evidence="1">
    <location>
        <begin position="147"/>
        <end position="165"/>
    </location>
</feature>
<keyword evidence="3" id="KW-1185">Reference proteome</keyword>
<evidence type="ECO:0000256" key="1">
    <source>
        <dbReference type="SAM" id="MobiDB-lite"/>
    </source>
</evidence>
<protein>
    <recommendedName>
        <fullName evidence="4">Helix-turn-helix domain-containing protein</fullName>
    </recommendedName>
</protein>
<dbReference type="OrthoDB" id="3349669at2"/>
<dbReference type="EMBL" id="RSEC01000021">
    <property type="protein sequence ID" value="RSD23947.1"/>
    <property type="molecule type" value="Genomic_DNA"/>
</dbReference>
<dbReference type="RefSeq" id="WP_125306635.1">
    <property type="nucleotide sequence ID" value="NZ_RSEC01000021.1"/>
</dbReference>
<evidence type="ECO:0000313" key="2">
    <source>
        <dbReference type="EMBL" id="RSD23947.1"/>
    </source>
</evidence>
<feature type="compositionally biased region" description="Basic and acidic residues" evidence="1">
    <location>
        <begin position="169"/>
        <end position="183"/>
    </location>
</feature>
<dbReference type="Proteomes" id="UP000267081">
    <property type="component" value="Unassembled WGS sequence"/>
</dbReference>
<accession>A0A427TJD3</accession>
<reference evidence="2 3" key="1">
    <citation type="submission" date="2018-12" db="EMBL/GenBank/DDBJ databases">
        <title>Amycolatopsis eburnea sp. nov. actinomycete associate with arbuscular mycorrhiza fungal spore.</title>
        <authorList>
            <person name="Lumyong S."/>
            <person name="Chaiya L."/>
        </authorList>
    </citation>
    <scope>NUCLEOTIDE SEQUENCE [LARGE SCALE GENOMIC DNA]</scope>
    <source>
        <strain evidence="2 3">GLM-1</strain>
    </source>
</reference>
<gene>
    <name evidence="2" type="ORF">EIY87_06140</name>
</gene>
<proteinExistence type="predicted"/>
<comment type="caution">
    <text evidence="2">The sequence shown here is derived from an EMBL/GenBank/DDBJ whole genome shotgun (WGS) entry which is preliminary data.</text>
</comment>
<feature type="region of interest" description="Disordered" evidence="1">
    <location>
        <begin position="130"/>
        <end position="219"/>
    </location>
</feature>
<dbReference type="AlphaFoldDB" id="A0A427TJD3"/>
<evidence type="ECO:0000313" key="3">
    <source>
        <dbReference type="Proteomes" id="UP000267081"/>
    </source>
</evidence>